<dbReference type="STRING" id="429701.A0A2G9HXL3"/>
<organism evidence="2 3">
    <name type="scientific">Handroanthus impetiginosus</name>
    <dbReference type="NCBI Taxonomy" id="429701"/>
    <lineage>
        <taxon>Eukaryota</taxon>
        <taxon>Viridiplantae</taxon>
        <taxon>Streptophyta</taxon>
        <taxon>Embryophyta</taxon>
        <taxon>Tracheophyta</taxon>
        <taxon>Spermatophyta</taxon>
        <taxon>Magnoliopsida</taxon>
        <taxon>eudicotyledons</taxon>
        <taxon>Gunneridae</taxon>
        <taxon>Pentapetalae</taxon>
        <taxon>asterids</taxon>
        <taxon>lamiids</taxon>
        <taxon>Lamiales</taxon>
        <taxon>Bignoniaceae</taxon>
        <taxon>Crescentiina</taxon>
        <taxon>Tabebuia alliance</taxon>
        <taxon>Handroanthus</taxon>
    </lineage>
</organism>
<keyword evidence="1" id="KW-0812">Transmembrane</keyword>
<dbReference type="Proteomes" id="UP000231279">
    <property type="component" value="Unassembled WGS sequence"/>
</dbReference>
<dbReference type="EMBL" id="NKXS01000796">
    <property type="protein sequence ID" value="PIN22248.1"/>
    <property type="molecule type" value="Genomic_DNA"/>
</dbReference>
<evidence type="ECO:0000313" key="3">
    <source>
        <dbReference type="Proteomes" id="UP000231279"/>
    </source>
</evidence>
<name>A0A2G9HXL3_9LAMI</name>
<accession>A0A2G9HXL3</accession>
<keyword evidence="3" id="KW-1185">Reference proteome</keyword>
<gene>
    <name evidence="2" type="ORF">CDL12_05045</name>
</gene>
<proteinExistence type="predicted"/>
<reference evidence="3" key="1">
    <citation type="journal article" date="2018" name="Gigascience">
        <title>Genome assembly of the Pink Ipe (Handroanthus impetiginosus, Bignoniaceae), a highly valued, ecologically keystone Neotropical timber forest tree.</title>
        <authorList>
            <person name="Silva-Junior O.B."/>
            <person name="Grattapaglia D."/>
            <person name="Novaes E."/>
            <person name="Collevatti R.G."/>
        </authorList>
    </citation>
    <scope>NUCLEOTIDE SEQUENCE [LARGE SCALE GENOMIC DNA]</scope>
    <source>
        <strain evidence="3">cv. UFG-1</strain>
    </source>
</reference>
<protein>
    <submittedName>
        <fullName evidence="2">Uncharacterized protein</fullName>
    </submittedName>
</protein>
<keyword evidence="1" id="KW-1133">Transmembrane helix</keyword>
<evidence type="ECO:0000256" key="1">
    <source>
        <dbReference type="SAM" id="Phobius"/>
    </source>
</evidence>
<dbReference type="AlphaFoldDB" id="A0A2G9HXL3"/>
<sequence>MPDSTKLEENHFNEEVQEREDGEYVRLVMPNELRTAEADLESQTAERKRSLRWWIKAIVWCSITIIIILVFMKWGLPFLAKKVFEVMFFKYTLLLFHLLNIKRNISETVPNSY</sequence>
<keyword evidence="1" id="KW-0472">Membrane</keyword>
<comment type="caution">
    <text evidence="2">The sequence shown here is derived from an EMBL/GenBank/DDBJ whole genome shotgun (WGS) entry which is preliminary data.</text>
</comment>
<feature type="transmembrane region" description="Helical" evidence="1">
    <location>
        <begin position="53"/>
        <end position="72"/>
    </location>
</feature>
<evidence type="ECO:0000313" key="2">
    <source>
        <dbReference type="EMBL" id="PIN22248.1"/>
    </source>
</evidence>
<dbReference type="OrthoDB" id="202840at2759"/>